<keyword evidence="2" id="KW-1185">Reference proteome</keyword>
<name>A0A4Z1G4Z2_9HELO</name>
<organism evidence="1 2">
    <name type="scientific">Botrytis hyacinthi</name>
    <dbReference type="NCBI Taxonomy" id="278943"/>
    <lineage>
        <taxon>Eukaryota</taxon>
        <taxon>Fungi</taxon>
        <taxon>Dikarya</taxon>
        <taxon>Ascomycota</taxon>
        <taxon>Pezizomycotina</taxon>
        <taxon>Leotiomycetes</taxon>
        <taxon>Helotiales</taxon>
        <taxon>Sclerotiniaceae</taxon>
        <taxon>Botrytis</taxon>
    </lineage>
</organism>
<sequence>MSFLGNNREFVLFDETSQQINMNVAAMRENGEKGVSIQNVEWDSDGYAGLDIGMVLMDNDEVIFAIITKRPVGWWALKVEVSLGNQWETQGNSITLCVFKESQTYPRGSAQHSNFAGRMALLSKIFQLLDGEMILIIAEQQDVRVGGQRLPIVGSRGSSLEKRAYISWIKIVQLSTKSLATSLD</sequence>
<evidence type="ECO:0000313" key="1">
    <source>
        <dbReference type="EMBL" id="TGO32024.1"/>
    </source>
</evidence>
<comment type="caution">
    <text evidence="1">The sequence shown here is derived from an EMBL/GenBank/DDBJ whole genome shotgun (WGS) entry which is preliminary data.</text>
</comment>
<proteinExistence type="predicted"/>
<dbReference type="Proteomes" id="UP000297814">
    <property type="component" value="Unassembled WGS sequence"/>
</dbReference>
<reference evidence="1 2" key="1">
    <citation type="submission" date="2017-12" db="EMBL/GenBank/DDBJ databases">
        <title>Comparative genomics of Botrytis spp.</title>
        <authorList>
            <person name="Valero-Jimenez C.A."/>
            <person name="Tapia P."/>
            <person name="Veloso J."/>
            <person name="Silva-Moreno E."/>
            <person name="Staats M."/>
            <person name="Valdes J.H."/>
            <person name="Van Kan J.A.L."/>
        </authorList>
    </citation>
    <scope>NUCLEOTIDE SEQUENCE [LARGE SCALE GENOMIC DNA]</scope>
    <source>
        <strain evidence="1 2">Bh0001</strain>
    </source>
</reference>
<gene>
    <name evidence="1" type="ORF">BHYA_0364g00030</name>
</gene>
<evidence type="ECO:0000313" key="2">
    <source>
        <dbReference type="Proteomes" id="UP000297814"/>
    </source>
</evidence>
<protein>
    <submittedName>
        <fullName evidence="1">Uncharacterized protein</fullName>
    </submittedName>
</protein>
<accession>A0A4Z1G4Z2</accession>
<dbReference type="AlphaFoldDB" id="A0A4Z1G4Z2"/>
<dbReference type="EMBL" id="PQXK01000364">
    <property type="protein sequence ID" value="TGO32024.1"/>
    <property type="molecule type" value="Genomic_DNA"/>
</dbReference>